<evidence type="ECO:0000313" key="2">
    <source>
        <dbReference type="EMBL" id="KAL2096169.1"/>
    </source>
</evidence>
<dbReference type="Proteomes" id="UP001591681">
    <property type="component" value="Unassembled WGS sequence"/>
</dbReference>
<evidence type="ECO:0000313" key="3">
    <source>
        <dbReference type="Proteomes" id="UP001591681"/>
    </source>
</evidence>
<dbReference type="EMBL" id="JBHFQA010000007">
    <property type="protein sequence ID" value="KAL2096169.1"/>
    <property type="molecule type" value="Genomic_DNA"/>
</dbReference>
<sequence>MLEDASEVCWRFGNFVCSVLEGHGAVTQRGGHGKAEGGHSPYPTTQDTERDGPLVTTAPPFNVLNHHPPYKGFLVPESHHTDDFRGHQQFFEDSGGATMPGSGHHLVQEPSTQLMPHEDVPAFSDIASPTPTTAAMPASTIAARAGDAERHASKAKTPETSQQVKTTVSARDYATTESLTTAMHTSAPPPCASTPGVAVTMGQGPSDRARVAIATTVAPPALTTPVKMDDVAETERSGAQNNKSPDGNIPAAASADLEEETTTTTIITTTVITTMQTPAPCLTNFTAPEGYIETPKQEQPQPQQSGSWYYWAADCTYTVTVYLGYGVEIQVRCHVF</sequence>
<evidence type="ECO:0000256" key="1">
    <source>
        <dbReference type="SAM" id="MobiDB-lite"/>
    </source>
</evidence>
<feature type="region of interest" description="Disordered" evidence="1">
    <location>
        <begin position="147"/>
        <end position="169"/>
    </location>
</feature>
<comment type="caution">
    <text evidence="2">The sequence shown here is derived from an EMBL/GenBank/DDBJ whole genome shotgun (WGS) entry which is preliminary data.</text>
</comment>
<dbReference type="AlphaFoldDB" id="A0ABD1KAQ5"/>
<feature type="region of interest" description="Disordered" evidence="1">
    <location>
        <begin position="230"/>
        <end position="259"/>
    </location>
</feature>
<keyword evidence="3" id="KW-1185">Reference proteome</keyword>
<organism evidence="2 3">
    <name type="scientific">Coilia grayii</name>
    <name type="common">Gray's grenadier anchovy</name>
    <dbReference type="NCBI Taxonomy" id="363190"/>
    <lineage>
        <taxon>Eukaryota</taxon>
        <taxon>Metazoa</taxon>
        <taxon>Chordata</taxon>
        <taxon>Craniata</taxon>
        <taxon>Vertebrata</taxon>
        <taxon>Euteleostomi</taxon>
        <taxon>Actinopterygii</taxon>
        <taxon>Neopterygii</taxon>
        <taxon>Teleostei</taxon>
        <taxon>Clupei</taxon>
        <taxon>Clupeiformes</taxon>
        <taxon>Clupeoidei</taxon>
        <taxon>Engraulidae</taxon>
        <taxon>Coilinae</taxon>
        <taxon>Coilia</taxon>
    </lineage>
</organism>
<accession>A0ABD1KAQ5</accession>
<feature type="compositionally biased region" description="Polar residues" evidence="1">
    <location>
        <begin position="158"/>
        <end position="169"/>
    </location>
</feature>
<gene>
    <name evidence="2" type="ORF">ACEWY4_008317</name>
</gene>
<reference evidence="2 3" key="1">
    <citation type="submission" date="2024-09" db="EMBL/GenBank/DDBJ databases">
        <title>A chromosome-level genome assembly of Gray's grenadier anchovy, Coilia grayii.</title>
        <authorList>
            <person name="Fu Z."/>
        </authorList>
    </citation>
    <scope>NUCLEOTIDE SEQUENCE [LARGE SCALE GENOMIC DNA]</scope>
    <source>
        <strain evidence="2">G4</strain>
        <tissue evidence="2">Muscle</tissue>
    </source>
</reference>
<proteinExistence type="predicted"/>
<name>A0ABD1KAQ5_9TELE</name>
<protein>
    <submittedName>
        <fullName evidence="2">Uncharacterized protein</fullName>
    </submittedName>
</protein>
<feature type="region of interest" description="Disordered" evidence="1">
    <location>
        <begin position="26"/>
        <end position="51"/>
    </location>
</feature>